<feature type="transmembrane region" description="Helical" evidence="4">
    <location>
        <begin position="15"/>
        <end position="37"/>
    </location>
</feature>
<dbReference type="AlphaFoldDB" id="E4U1U3"/>
<comment type="similarity">
    <text evidence="2">Belongs to the methyl-accepting chemotaxis (MCP) protein family.</text>
</comment>
<evidence type="ECO:0000313" key="7">
    <source>
        <dbReference type="EMBL" id="ADR34566.1"/>
    </source>
</evidence>
<dbReference type="InterPro" id="IPR025991">
    <property type="entry name" value="Chemoreceptor_zinc-bind_dom"/>
</dbReference>
<keyword evidence="4" id="KW-1133">Transmembrane helix</keyword>
<dbReference type="Pfam" id="PF13682">
    <property type="entry name" value="CZB"/>
    <property type="match status" value="1"/>
</dbReference>
<dbReference type="PROSITE" id="PS50111">
    <property type="entry name" value="CHEMOTAXIS_TRANSDUC_2"/>
    <property type="match status" value="1"/>
</dbReference>
<evidence type="ECO:0000256" key="4">
    <source>
        <dbReference type="SAM" id="Phobius"/>
    </source>
</evidence>
<protein>
    <submittedName>
        <fullName evidence="7">Methyl-accepting chemotaxis sensory transducer</fullName>
    </submittedName>
</protein>
<dbReference type="STRING" id="709032.Sulku_1906"/>
<dbReference type="SMART" id="SM00283">
    <property type="entry name" value="MA"/>
    <property type="match status" value="1"/>
</dbReference>
<dbReference type="InterPro" id="IPR003660">
    <property type="entry name" value="HAMP_dom"/>
</dbReference>
<name>E4U1U3_SULKY</name>
<evidence type="ECO:0000256" key="1">
    <source>
        <dbReference type="ARBA" id="ARBA00023224"/>
    </source>
</evidence>
<feature type="transmembrane region" description="Helical" evidence="4">
    <location>
        <begin position="194"/>
        <end position="214"/>
    </location>
</feature>
<proteinExistence type="inferred from homology"/>
<keyword evidence="8" id="KW-1185">Reference proteome</keyword>
<feature type="domain" description="Methyl-accepting transducer" evidence="5">
    <location>
        <begin position="332"/>
        <end position="519"/>
    </location>
</feature>
<evidence type="ECO:0000259" key="5">
    <source>
        <dbReference type="PROSITE" id="PS50111"/>
    </source>
</evidence>
<dbReference type="HOGENOM" id="CLU_000445_107_27_7"/>
<dbReference type="Gene3D" id="6.10.340.10">
    <property type="match status" value="1"/>
</dbReference>
<dbReference type="PANTHER" id="PTHR32089">
    <property type="entry name" value="METHYL-ACCEPTING CHEMOTAXIS PROTEIN MCPB"/>
    <property type="match status" value="1"/>
</dbReference>
<sequence>MFNNALHHLSIRQRMHYLVITATLSVIGAAVFVYFALSSIESKYDDLQKNSTQGALLALEIEKDINYVSRTSRDIMLGGSYDKNIVKLGERIENVHTAFTKLEQTSTDEKSKTLIEEAKKSTIQFLDNSFAMMKSLDPGSITANSAEIYAKYKKEFTPIAEASRDDFEEVLKIKQDALESASADLHNEISFYKLFVLVSGIAVAIVIFAFATLIQASIISALESFTRVIKQVSEGNFSDTHINASPGTELGIMADALQQLLMQIENFISQINISITNATVGDFSHPISDEGMHGAFVDAIGHVKESIDIMKDQELKKRRDAMNAQLSHLNIQVTESLSVIQHDLHNNIQNLKQVTSATEDAATLADGSRQTISEIISELGKLTEKVANNNEAISHISGRAAEITSIIEFITDIADQTNLLALNAAIEAARAGEHGRGFAVVADEVRKLAERTHKATGEISVSINSLQQDMSDIQSSAEEMNSVVESSSEKINNFEHTLIRLNESSSRIVGSSFKMENSVFIVLAKIEHILYKSRAYNSIMTSEQALETMDTHQCQMGQWYDDEGKRRFGNTRSYSQLRIPHTLVHEKANENLNFVHLYKEKSIDHAPKIIANFEEMEKASHELFVLMDTMLSEA</sequence>
<dbReference type="RefSeq" id="WP_013460763.1">
    <property type="nucleotide sequence ID" value="NC_014762.1"/>
</dbReference>
<dbReference type="EMBL" id="CP002355">
    <property type="protein sequence ID" value="ADR34566.1"/>
    <property type="molecule type" value="Genomic_DNA"/>
</dbReference>
<accession>E4U1U3</accession>
<gene>
    <name evidence="7" type="ordered locus">Sulku_1906</name>
</gene>
<evidence type="ECO:0000256" key="3">
    <source>
        <dbReference type="PROSITE-ProRule" id="PRU00284"/>
    </source>
</evidence>
<reference evidence="7 8" key="1">
    <citation type="journal article" date="2012" name="Stand. Genomic Sci.">
        <title>Complete genome sequence of the sulfur compounds oxidizing chemolithoautotroph Sulfuricurvum kujiense type strain (YK-1(T)).</title>
        <authorList>
            <person name="Han C."/>
            <person name="Kotsyurbenko O."/>
            <person name="Chertkov O."/>
            <person name="Held B."/>
            <person name="Lapidus A."/>
            <person name="Nolan M."/>
            <person name="Lucas S."/>
            <person name="Hammon N."/>
            <person name="Deshpande S."/>
            <person name="Cheng J.F."/>
            <person name="Tapia R."/>
            <person name="Goodwin L.A."/>
            <person name="Pitluck S."/>
            <person name="Liolios K."/>
            <person name="Pagani I."/>
            <person name="Ivanova N."/>
            <person name="Mavromatis K."/>
            <person name="Mikhailova N."/>
            <person name="Pati A."/>
            <person name="Chen A."/>
            <person name="Palaniappan K."/>
            <person name="Land M."/>
            <person name="Hauser L."/>
            <person name="Chang Y.J."/>
            <person name="Jeffries C.D."/>
            <person name="Brambilla E.M."/>
            <person name="Rohde M."/>
            <person name="Spring S."/>
            <person name="Sikorski J."/>
            <person name="Goker M."/>
            <person name="Woyke T."/>
            <person name="Bristow J."/>
            <person name="Eisen J.A."/>
            <person name="Markowitz V."/>
            <person name="Hugenholtz P."/>
            <person name="Kyrpides N.C."/>
            <person name="Klenk H.P."/>
            <person name="Detter J.C."/>
        </authorList>
    </citation>
    <scope>NUCLEOTIDE SEQUENCE [LARGE SCALE GENOMIC DNA]</scope>
    <source>
        <strain evidence="8">ATCC BAA-921 / DSM 16994 / JCM 11577 / YK-1</strain>
    </source>
</reference>
<dbReference type="PANTHER" id="PTHR32089:SF112">
    <property type="entry name" value="LYSOZYME-LIKE PROTEIN-RELATED"/>
    <property type="match status" value="1"/>
</dbReference>
<evidence type="ECO:0000256" key="2">
    <source>
        <dbReference type="ARBA" id="ARBA00029447"/>
    </source>
</evidence>
<organism evidence="7 8">
    <name type="scientific">Sulfuricurvum kujiense (strain ATCC BAA-921 / DSM 16994 / JCM 11577 / YK-1)</name>
    <dbReference type="NCBI Taxonomy" id="709032"/>
    <lineage>
        <taxon>Bacteria</taxon>
        <taxon>Pseudomonadati</taxon>
        <taxon>Campylobacterota</taxon>
        <taxon>Epsilonproteobacteria</taxon>
        <taxon>Campylobacterales</taxon>
        <taxon>Sulfurimonadaceae</taxon>
        <taxon>Sulfuricurvum</taxon>
    </lineage>
</organism>
<dbReference type="KEGG" id="sku:Sulku_1906"/>
<evidence type="ECO:0000259" key="6">
    <source>
        <dbReference type="PROSITE" id="PS50885"/>
    </source>
</evidence>
<dbReference type="Gene3D" id="1.10.287.950">
    <property type="entry name" value="Methyl-accepting chemotaxis protein"/>
    <property type="match status" value="1"/>
</dbReference>
<dbReference type="GO" id="GO:0007165">
    <property type="term" value="P:signal transduction"/>
    <property type="evidence" value="ECO:0007669"/>
    <property type="project" value="UniProtKB-KW"/>
</dbReference>
<feature type="domain" description="HAMP" evidence="6">
    <location>
        <begin position="216"/>
        <end position="269"/>
    </location>
</feature>
<dbReference type="Pfam" id="PF00015">
    <property type="entry name" value="MCPsignal"/>
    <property type="match status" value="1"/>
</dbReference>
<dbReference type="GO" id="GO:0016020">
    <property type="term" value="C:membrane"/>
    <property type="evidence" value="ECO:0007669"/>
    <property type="project" value="InterPro"/>
</dbReference>
<keyword evidence="4" id="KW-0812">Transmembrane</keyword>
<dbReference type="PROSITE" id="PS50885">
    <property type="entry name" value="HAMP"/>
    <property type="match status" value="1"/>
</dbReference>
<dbReference type="SUPFAM" id="SSF58104">
    <property type="entry name" value="Methyl-accepting chemotaxis protein (MCP) signaling domain"/>
    <property type="match status" value="1"/>
</dbReference>
<dbReference type="OrthoDB" id="1808874at2"/>
<dbReference type="eggNOG" id="COG0840">
    <property type="taxonomic scope" value="Bacteria"/>
</dbReference>
<dbReference type="Proteomes" id="UP000008721">
    <property type="component" value="Chromosome"/>
</dbReference>
<keyword evidence="4" id="KW-0472">Membrane</keyword>
<dbReference type="InterPro" id="IPR004089">
    <property type="entry name" value="MCPsignal_dom"/>
</dbReference>
<evidence type="ECO:0000313" key="8">
    <source>
        <dbReference type="Proteomes" id="UP000008721"/>
    </source>
</evidence>
<keyword evidence="1 3" id="KW-0807">Transducer</keyword>